<evidence type="ECO:0000313" key="4">
    <source>
        <dbReference type="EMBL" id="KAA0150521.1"/>
    </source>
</evidence>
<dbReference type="EMBL" id="VLTM01000122">
    <property type="protein sequence ID" value="KAA0150521.1"/>
    <property type="molecule type" value="Genomic_DNA"/>
</dbReference>
<feature type="transmembrane region" description="Helical" evidence="2">
    <location>
        <begin position="31"/>
        <end position="57"/>
    </location>
</feature>
<feature type="transmembrane region" description="Helical" evidence="2">
    <location>
        <begin position="160"/>
        <end position="179"/>
    </location>
</feature>
<keyword evidence="2" id="KW-0812">Transmembrane</keyword>
<accession>A0A5A8CFA8</accession>
<feature type="compositionally biased region" description="Basic and acidic residues" evidence="1">
    <location>
        <begin position="12"/>
        <end position="24"/>
    </location>
</feature>
<evidence type="ECO:0000313" key="3">
    <source>
        <dbReference type="EMBL" id="KAA0149980.1"/>
    </source>
</evidence>
<feature type="transmembrane region" description="Helical" evidence="2">
    <location>
        <begin position="120"/>
        <end position="140"/>
    </location>
</feature>
<evidence type="ECO:0000313" key="8">
    <source>
        <dbReference type="Proteomes" id="UP000325113"/>
    </source>
</evidence>
<dbReference type="AlphaFoldDB" id="A0A5A8CFA8"/>
<organism evidence="4 8">
    <name type="scientific">Cafeteria roenbergensis</name>
    <name type="common">Marine flagellate</name>
    <dbReference type="NCBI Taxonomy" id="33653"/>
    <lineage>
        <taxon>Eukaryota</taxon>
        <taxon>Sar</taxon>
        <taxon>Stramenopiles</taxon>
        <taxon>Bigyra</taxon>
        <taxon>Opalozoa</taxon>
        <taxon>Bicosoecida</taxon>
        <taxon>Cafeteriaceae</taxon>
        <taxon>Cafeteria</taxon>
    </lineage>
</organism>
<protein>
    <submittedName>
        <fullName evidence="4">Uncharacterized protein</fullName>
    </submittedName>
</protein>
<keyword evidence="2" id="KW-1133">Transmembrane helix</keyword>
<keyword evidence="2" id="KW-0472">Membrane</keyword>
<evidence type="ECO:0000256" key="2">
    <source>
        <dbReference type="SAM" id="Phobius"/>
    </source>
</evidence>
<dbReference type="EMBL" id="VLTN01000038">
    <property type="protein sequence ID" value="KAA0149980.1"/>
    <property type="molecule type" value="Genomic_DNA"/>
</dbReference>
<feature type="region of interest" description="Disordered" evidence="1">
    <location>
        <begin position="1"/>
        <end position="24"/>
    </location>
</feature>
<comment type="caution">
    <text evidence="4">The sequence shown here is derived from an EMBL/GenBank/DDBJ whole genome shotgun (WGS) entry which is preliminary data.</text>
</comment>
<evidence type="ECO:0000313" key="7">
    <source>
        <dbReference type="Proteomes" id="UP000324907"/>
    </source>
</evidence>
<reference evidence="6 7" key="1">
    <citation type="submission" date="2019-07" db="EMBL/GenBank/DDBJ databases">
        <title>Genomes of Cafeteria roenbergensis.</title>
        <authorList>
            <person name="Fischer M.G."/>
            <person name="Hackl T."/>
            <person name="Roman M."/>
        </authorList>
    </citation>
    <scope>NUCLEOTIDE SEQUENCE [LARGE SCALE GENOMIC DNA]</scope>
    <source>
        <strain evidence="3 6">BVI</strain>
        <strain evidence="4 8">Cflag</strain>
        <strain evidence="5 7">RCC970-E3</strain>
    </source>
</reference>
<feature type="transmembrane region" description="Helical" evidence="2">
    <location>
        <begin position="77"/>
        <end position="97"/>
    </location>
</feature>
<dbReference type="Proteomes" id="UP000323011">
    <property type="component" value="Unassembled WGS sequence"/>
</dbReference>
<dbReference type="Proteomes" id="UP000324907">
    <property type="component" value="Unassembled WGS sequence"/>
</dbReference>
<evidence type="ECO:0000313" key="6">
    <source>
        <dbReference type="Proteomes" id="UP000323011"/>
    </source>
</evidence>
<evidence type="ECO:0000313" key="5">
    <source>
        <dbReference type="EMBL" id="KAA0161887.1"/>
    </source>
</evidence>
<sequence>MTTVVDTGAPEAAKRGADAKPKPREFDEGELAVSTMLGGFFTALAVADLSMDLYAGADEDMLAVRAGFLGWKAAAPIISQAMLVLVLPLPFVFYMIIRKEVMPLVGYTDDGRPLGAAMQYLRALGTLTLAMILGVVTTVITTVLPLEQQCAAGGDCADLWFWHLVVVLVNLALLVLPFLRYSAARAAEAPAKHS</sequence>
<gene>
    <name evidence="5" type="ORF">FNF28_04884</name>
    <name evidence="3" type="ORF">FNF29_05600</name>
    <name evidence="4" type="ORF">FNF31_07003</name>
</gene>
<dbReference type="Proteomes" id="UP000325113">
    <property type="component" value="Unassembled WGS sequence"/>
</dbReference>
<dbReference type="EMBL" id="VLTL01000088">
    <property type="protein sequence ID" value="KAA0161887.1"/>
    <property type="molecule type" value="Genomic_DNA"/>
</dbReference>
<keyword evidence="6" id="KW-1185">Reference proteome</keyword>
<name>A0A5A8CFA8_CAFRO</name>
<evidence type="ECO:0000256" key="1">
    <source>
        <dbReference type="SAM" id="MobiDB-lite"/>
    </source>
</evidence>
<proteinExistence type="predicted"/>